<dbReference type="AlphaFoldDB" id="A0A1W1XQE1"/>
<dbReference type="RefSeq" id="WP_084116533.1">
    <property type="nucleotide sequence ID" value="NZ_FWXH01000011.1"/>
</dbReference>
<protein>
    <submittedName>
        <fullName evidence="3">Acyl-CoA thioester hydrolase</fullName>
    </submittedName>
</protein>
<evidence type="ECO:0000313" key="4">
    <source>
        <dbReference type="Proteomes" id="UP000192468"/>
    </source>
</evidence>
<organism evidence="3 4">
    <name type="scientific">Clostridium acidisoli DSM 12555</name>
    <dbReference type="NCBI Taxonomy" id="1121291"/>
    <lineage>
        <taxon>Bacteria</taxon>
        <taxon>Bacillati</taxon>
        <taxon>Bacillota</taxon>
        <taxon>Clostridia</taxon>
        <taxon>Eubacteriales</taxon>
        <taxon>Clostridiaceae</taxon>
        <taxon>Clostridium</taxon>
    </lineage>
</organism>
<dbReference type="SUPFAM" id="SSF54637">
    <property type="entry name" value="Thioesterase/thiol ester dehydrase-isomerase"/>
    <property type="match status" value="1"/>
</dbReference>
<dbReference type="InterPro" id="IPR050563">
    <property type="entry name" value="4-hydroxybenzoyl-CoA_TE"/>
</dbReference>
<proteinExistence type="inferred from homology"/>
<sequence length="137" mass="16070">MFINETKLNVRYAETDKMGIVHHSKYYVWFEVARDEFISKLNITYKEIEDMGIMMPLIETHCKYLEGAKYGDEIIIKTSIEQLTGVKVVFKYEVFRASDDKILAKGSTVQAFVSSNEFKIINIKRKYPELWSKINII</sequence>
<keyword evidence="2 3" id="KW-0378">Hydrolase</keyword>
<evidence type="ECO:0000256" key="2">
    <source>
        <dbReference type="ARBA" id="ARBA00022801"/>
    </source>
</evidence>
<dbReference type="PIRSF" id="PIRSF003230">
    <property type="entry name" value="YbgC"/>
    <property type="match status" value="1"/>
</dbReference>
<evidence type="ECO:0000313" key="3">
    <source>
        <dbReference type="EMBL" id="SMC26116.1"/>
    </source>
</evidence>
<dbReference type="PANTHER" id="PTHR31793">
    <property type="entry name" value="4-HYDROXYBENZOYL-COA THIOESTERASE FAMILY MEMBER"/>
    <property type="match status" value="1"/>
</dbReference>
<dbReference type="Proteomes" id="UP000192468">
    <property type="component" value="Unassembled WGS sequence"/>
</dbReference>
<dbReference type="GO" id="GO:0047617">
    <property type="term" value="F:fatty acyl-CoA hydrolase activity"/>
    <property type="evidence" value="ECO:0007669"/>
    <property type="project" value="TreeGrafter"/>
</dbReference>
<dbReference type="Pfam" id="PF13279">
    <property type="entry name" value="4HBT_2"/>
    <property type="match status" value="1"/>
</dbReference>
<dbReference type="InterPro" id="IPR029069">
    <property type="entry name" value="HotDog_dom_sf"/>
</dbReference>
<keyword evidence="4" id="KW-1185">Reference proteome</keyword>
<dbReference type="STRING" id="1121291.SAMN02745134_02717"/>
<dbReference type="CDD" id="cd00586">
    <property type="entry name" value="4HBT"/>
    <property type="match status" value="1"/>
</dbReference>
<dbReference type="EMBL" id="FWXH01000011">
    <property type="protein sequence ID" value="SMC26116.1"/>
    <property type="molecule type" value="Genomic_DNA"/>
</dbReference>
<gene>
    <name evidence="3" type="ORF">SAMN02745134_02717</name>
</gene>
<dbReference type="PANTHER" id="PTHR31793:SF27">
    <property type="entry name" value="NOVEL THIOESTERASE SUPERFAMILY DOMAIN AND SAPOSIN A-TYPE DOMAIN CONTAINING PROTEIN (0610012H03RIK)"/>
    <property type="match status" value="1"/>
</dbReference>
<comment type="similarity">
    <text evidence="1">Belongs to the 4-hydroxybenzoyl-CoA thioesterase family.</text>
</comment>
<dbReference type="Gene3D" id="3.10.129.10">
    <property type="entry name" value="Hotdog Thioesterase"/>
    <property type="match status" value="1"/>
</dbReference>
<dbReference type="OrthoDB" id="9800856at2"/>
<reference evidence="3 4" key="1">
    <citation type="submission" date="2017-04" db="EMBL/GenBank/DDBJ databases">
        <authorList>
            <person name="Afonso C.L."/>
            <person name="Miller P.J."/>
            <person name="Scott M.A."/>
            <person name="Spackman E."/>
            <person name="Goraichik I."/>
            <person name="Dimitrov K.M."/>
            <person name="Suarez D.L."/>
            <person name="Swayne D.E."/>
        </authorList>
    </citation>
    <scope>NUCLEOTIDE SEQUENCE [LARGE SCALE GENOMIC DNA]</scope>
    <source>
        <strain evidence="3 4">DSM 12555</strain>
    </source>
</reference>
<dbReference type="InterPro" id="IPR006684">
    <property type="entry name" value="YbgC/YbaW"/>
</dbReference>
<dbReference type="NCBIfam" id="TIGR00051">
    <property type="entry name" value="YbgC/FadM family acyl-CoA thioesterase"/>
    <property type="match status" value="1"/>
</dbReference>
<name>A0A1W1XQE1_9CLOT</name>
<accession>A0A1W1XQE1</accession>
<evidence type="ECO:0000256" key="1">
    <source>
        <dbReference type="ARBA" id="ARBA00005953"/>
    </source>
</evidence>